<comment type="similarity">
    <text evidence="1">In the N-terminal section; belongs to the CRISPR-associated nuclease Cas3-HD family.</text>
</comment>
<keyword evidence="9" id="KW-0051">Antiviral defense</keyword>
<dbReference type="InterPro" id="IPR006483">
    <property type="entry name" value="CRISPR-assoc_Cas3_HD"/>
</dbReference>
<feature type="domain" description="HD Cas3-type" evidence="11">
    <location>
        <begin position="12"/>
        <end position="184"/>
    </location>
</feature>
<proteinExistence type="inferred from homology"/>
<dbReference type="InterPro" id="IPR054712">
    <property type="entry name" value="Cas3-like_dom"/>
</dbReference>
<evidence type="ECO:0000256" key="7">
    <source>
        <dbReference type="ARBA" id="ARBA00022806"/>
    </source>
</evidence>
<evidence type="ECO:0000256" key="1">
    <source>
        <dbReference type="ARBA" id="ARBA00006847"/>
    </source>
</evidence>
<dbReference type="GO" id="GO:0005524">
    <property type="term" value="F:ATP binding"/>
    <property type="evidence" value="ECO:0007669"/>
    <property type="project" value="UniProtKB-KW"/>
</dbReference>
<reference evidence="12" key="1">
    <citation type="journal article" date="2016" name="Genome Biol. Evol.">
        <title>Comparison of intracellular "Ca. Endomicrobium trichonymphae" genomovars illuminates the requirement and decay of defense systems against foreign DNA.</title>
        <authorList>
            <person name="Izawa K."/>
            <person name="Kuwahara H."/>
            <person name="Kihara K."/>
            <person name="Yuki M."/>
            <person name="Lo N."/>
            <person name="Ito T."/>
            <person name="Ohkuma M."/>
            <person name="Hongoh Y."/>
        </authorList>
    </citation>
    <scope>NUCLEOTIDE SEQUENCE</scope>
    <source>
        <strain evidence="12">HsTcC-EM16</strain>
    </source>
</reference>
<evidence type="ECO:0000259" key="10">
    <source>
        <dbReference type="PROSITE" id="PS51192"/>
    </source>
</evidence>
<name>A0A1C9ZUC7_ENDTX</name>
<evidence type="ECO:0000259" key="11">
    <source>
        <dbReference type="PROSITE" id="PS51643"/>
    </source>
</evidence>
<evidence type="ECO:0000256" key="6">
    <source>
        <dbReference type="ARBA" id="ARBA00022801"/>
    </source>
</evidence>
<evidence type="ECO:0000256" key="3">
    <source>
        <dbReference type="ARBA" id="ARBA00022722"/>
    </source>
</evidence>
<dbReference type="CDD" id="cd09641">
    <property type="entry name" value="Cas3''_I"/>
    <property type="match status" value="1"/>
</dbReference>
<keyword evidence="4" id="KW-0479">Metal-binding</keyword>
<feature type="domain" description="Helicase ATP-binding" evidence="10">
    <location>
        <begin position="250"/>
        <end position="401"/>
    </location>
</feature>
<keyword evidence="8" id="KW-0067">ATP-binding</keyword>
<dbReference type="InterPro" id="IPR038257">
    <property type="entry name" value="CRISPR-assoc_Cas3_HD_sf"/>
</dbReference>
<sequence>MREKFFAHSANDAGDWQLLDEHLTNVAEKSSEFAKEFDSSDWAYNIGLLHDLGKASDDFQKYLEDSSNKDSDDDGISIKKTNHSSAGAIYAVNQCKQIGKIMAYCIAGHHAGLADWDSESTGNAALSVRLVNDKKYFELVRNYIDNNPIVVKENLPVPKLATPEKDLHLWIRMLYSCLVDADFLDTEKHLNKDKLKRSNFASIEKLAGEFSAYMMNLLKKAETSSVNKIRSEILKYCETASTKKEGFWELSAPTGGGKTLSAIAFAFKHALKFHKKRIIYVIPYTSIIEQTSNILREILDADNVVEHHSSIDVDKESEKMRLACENWDAPVIVTTNVQFFESLYSSKSSRCRKLHNIVNSVVILDEAQMLPPNLLYPCVDALKQLVNNYKATVLFSTATQPALPGIDEIEKIIPDSAELYNKLKRVNYILPSREFAVSSWESVCEKLKKYKQVLCVVNTRRDCYDLYKLMPKGTIHLSALMCPEHRTKKIEEIKQKLKNGEQIYVISTQLIEAGVDIDFPVVYRAFAGIDSIIQTAGRCNREGKIDIGEVFVFVPLKELPNGLMRKGADIAKEMMSENNFQIDSADTSKKYFENLYNKVNSTGKEKFMELLVKNAMEGEFQFATANKEFHLIDDSYSRSIIVKYGESDSLITKLKYGGPNKKLMRKLQRYTVNIPEGVFIKLKSEGLIEEICDGIFIQGYLGYSNETGLTVFGDNIVSLPVI</sequence>
<dbReference type="Pfam" id="PF22590">
    <property type="entry name" value="Cas3-like_C_2"/>
    <property type="match status" value="1"/>
</dbReference>
<evidence type="ECO:0000256" key="9">
    <source>
        <dbReference type="ARBA" id="ARBA00023118"/>
    </source>
</evidence>
<dbReference type="NCBIfam" id="TIGR01596">
    <property type="entry name" value="cas3_HD"/>
    <property type="match status" value="1"/>
</dbReference>
<comment type="similarity">
    <text evidence="2">In the central section; belongs to the CRISPR-associated helicase Cas3 family.</text>
</comment>
<accession>A0A1C9ZUC7</accession>
<keyword evidence="7" id="KW-0347">Helicase</keyword>
<dbReference type="CDD" id="cd17930">
    <property type="entry name" value="DEXHc_cas3"/>
    <property type="match status" value="1"/>
</dbReference>
<dbReference type="GO" id="GO:0004386">
    <property type="term" value="F:helicase activity"/>
    <property type="evidence" value="ECO:0007669"/>
    <property type="project" value="UniProtKB-KW"/>
</dbReference>
<dbReference type="AlphaFoldDB" id="A0A1C9ZUC7"/>
<dbReference type="GO" id="GO:0003676">
    <property type="term" value="F:nucleic acid binding"/>
    <property type="evidence" value="ECO:0007669"/>
    <property type="project" value="InterPro"/>
</dbReference>
<dbReference type="PROSITE" id="PS51643">
    <property type="entry name" value="HD_CAS3"/>
    <property type="match status" value="1"/>
</dbReference>
<dbReference type="Gene3D" id="3.40.50.300">
    <property type="entry name" value="P-loop containing nucleotide triphosphate hydrolases"/>
    <property type="match status" value="2"/>
</dbReference>
<dbReference type="GO" id="GO:0051607">
    <property type="term" value="P:defense response to virus"/>
    <property type="evidence" value="ECO:0007669"/>
    <property type="project" value="UniProtKB-KW"/>
</dbReference>
<evidence type="ECO:0000256" key="2">
    <source>
        <dbReference type="ARBA" id="ARBA00009046"/>
    </source>
</evidence>
<dbReference type="GO" id="GO:0004518">
    <property type="term" value="F:nuclease activity"/>
    <property type="evidence" value="ECO:0007669"/>
    <property type="project" value="UniProtKB-KW"/>
</dbReference>
<dbReference type="GO" id="GO:0016787">
    <property type="term" value="F:hydrolase activity"/>
    <property type="evidence" value="ECO:0007669"/>
    <property type="project" value="UniProtKB-KW"/>
</dbReference>
<organism evidence="12">
    <name type="scientific">Endomicrobium trichonymphae</name>
    <dbReference type="NCBI Taxonomy" id="1408204"/>
    <lineage>
        <taxon>Bacteria</taxon>
        <taxon>Pseudomonadati</taxon>
        <taxon>Elusimicrobiota</taxon>
        <taxon>Endomicrobiia</taxon>
        <taxon>Endomicrobiales</taxon>
        <taxon>Endomicrobiaceae</taxon>
        <taxon>Candidatus Endomicrobiellum</taxon>
    </lineage>
</organism>
<dbReference type="InterPro" id="IPR027417">
    <property type="entry name" value="P-loop_NTPase"/>
</dbReference>
<keyword evidence="3" id="KW-0540">Nuclease</keyword>
<dbReference type="GO" id="GO:0046872">
    <property type="term" value="F:metal ion binding"/>
    <property type="evidence" value="ECO:0007669"/>
    <property type="project" value="UniProtKB-KW"/>
</dbReference>
<protein>
    <submittedName>
        <fullName evidence="12">CRISPR-associated protein cas3</fullName>
    </submittedName>
</protein>
<dbReference type="SUPFAM" id="SSF109604">
    <property type="entry name" value="HD-domain/PDEase-like"/>
    <property type="match status" value="1"/>
</dbReference>
<evidence type="ECO:0000313" key="12">
    <source>
        <dbReference type="EMBL" id="BAV59379.1"/>
    </source>
</evidence>
<dbReference type="Pfam" id="PF18019">
    <property type="entry name" value="Cas3_HD"/>
    <property type="match status" value="1"/>
</dbReference>
<evidence type="ECO:0000256" key="5">
    <source>
        <dbReference type="ARBA" id="ARBA00022741"/>
    </source>
</evidence>
<dbReference type="EMBL" id="LC153628">
    <property type="protein sequence ID" value="BAV59379.1"/>
    <property type="molecule type" value="Genomic_DNA"/>
</dbReference>
<dbReference type="InterPro" id="IPR006474">
    <property type="entry name" value="Helicase_Cas3_CRISPR-ass_core"/>
</dbReference>
<keyword evidence="5" id="KW-0547">Nucleotide-binding</keyword>
<dbReference type="Pfam" id="PF00270">
    <property type="entry name" value="DEAD"/>
    <property type="match status" value="1"/>
</dbReference>
<dbReference type="InterPro" id="IPR011545">
    <property type="entry name" value="DEAD/DEAH_box_helicase_dom"/>
</dbReference>
<evidence type="ECO:0000256" key="4">
    <source>
        <dbReference type="ARBA" id="ARBA00022723"/>
    </source>
</evidence>
<dbReference type="Gene3D" id="1.10.3210.30">
    <property type="match status" value="1"/>
</dbReference>
<dbReference type="NCBIfam" id="TIGR01587">
    <property type="entry name" value="cas3_core"/>
    <property type="match status" value="1"/>
</dbReference>
<dbReference type="PANTHER" id="PTHR24031">
    <property type="entry name" value="RNA HELICASE"/>
    <property type="match status" value="1"/>
</dbReference>
<dbReference type="InterPro" id="IPR014001">
    <property type="entry name" value="Helicase_ATP-bd"/>
</dbReference>
<evidence type="ECO:0000256" key="8">
    <source>
        <dbReference type="ARBA" id="ARBA00022840"/>
    </source>
</evidence>
<dbReference type="SMART" id="SM00487">
    <property type="entry name" value="DEXDc"/>
    <property type="match status" value="1"/>
</dbReference>
<dbReference type="PROSITE" id="PS51192">
    <property type="entry name" value="HELICASE_ATP_BIND_1"/>
    <property type="match status" value="1"/>
</dbReference>
<keyword evidence="6" id="KW-0378">Hydrolase</keyword>
<dbReference type="SUPFAM" id="SSF52540">
    <property type="entry name" value="P-loop containing nucleoside triphosphate hydrolases"/>
    <property type="match status" value="1"/>
</dbReference>